<dbReference type="GO" id="GO:0006364">
    <property type="term" value="P:rRNA processing"/>
    <property type="evidence" value="ECO:0007669"/>
    <property type="project" value="TreeGrafter"/>
</dbReference>
<dbReference type="GO" id="GO:0032545">
    <property type="term" value="C:CURI complex"/>
    <property type="evidence" value="ECO:0007669"/>
    <property type="project" value="TreeGrafter"/>
</dbReference>
<dbReference type="Proteomes" id="UP000243579">
    <property type="component" value="Unassembled WGS sequence"/>
</dbReference>
<comment type="caution">
    <text evidence="4">The sequence shown here is derived from an EMBL/GenBank/DDBJ whole genome shotgun (WGS) entry which is preliminary data.</text>
</comment>
<evidence type="ECO:0000256" key="1">
    <source>
        <dbReference type="ARBA" id="ARBA00006110"/>
    </source>
</evidence>
<evidence type="ECO:0000259" key="3">
    <source>
        <dbReference type="Pfam" id="PF12923"/>
    </source>
</evidence>
<dbReference type="InterPro" id="IPR012677">
    <property type="entry name" value="Nucleotide-bd_a/b_plait_sf"/>
</dbReference>
<dbReference type="InterPro" id="IPR040446">
    <property type="entry name" value="RRP7"/>
</dbReference>
<proteinExistence type="inferred from homology"/>
<dbReference type="Pfam" id="PF12923">
    <property type="entry name" value="RRP7"/>
    <property type="match status" value="1"/>
</dbReference>
<dbReference type="AlphaFoldDB" id="A0A1V9ZUF6"/>
<dbReference type="SUPFAM" id="SSF54928">
    <property type="entry name" value="RNA-binding domain, RBD"/>
    <property type="match status" value="1"/>
</dbReference>
<keyword evidence="5" id="KW-1185">Reference proteome</keyword>
<dbReference type="InterPro" id="IPR035979">
    <property type="entry name" value="RBD_domain_sf"/>
</dbReference>
<dbReference type="InterPro" id="IPR024326">
    <property type="entry name" value="RRP7_C"/>
</dbReference>
<organism evidence="4 5">
    <name type="scientific">Achlya hypogyna</name>
    <name type="common">Oomycete</name>
    <name type="synonym">Protoachlya hypogyna</name>
    <dbReference type="NCBI Taxonomy" id="1202772"/>
    <lineage>
        <taxon>Eukaryota</taxon>
        <taxon>Sar</taxon>
        <taxon>Stramenopiles</taxon>
        <taxon>Oomycota</taxon>
        <taxon>Saprolegniomycetes</taxon>
        <taxon>Saprolegniales</taxon>
        <taxon>Achlyaceae</taxon>
        <taxon>Achlya</taxon>
    </lineage>
</organism>
<dbReference type="STRING" id="1202772.A0A1V9ZUF6"/>
<dbReference type="Gene3D" id="3.30.70.330">
    <property type="match status" value="1"/>
</dbReference>
<accession>A0A1V9ZUF6</accession>
<evidence type="ECO:0000313" key="4">
    <source>
        <dbReference type="EMBL" id="OQS01609.1"/>
    </source>
</evidence>
<dbReference type="OrthoDB" id="5390at2759"/>
<sequence length="248" mass="28045">MVRKIAGYTMVAVPPAEAGAFPSYIYVTKHAAKSDDVGETELAADRTAYVVNLPRQSTVESLSTLLSRVGSIQHVALGNVSAGIATNAHVVFKDKSSLTKLLKLATLPAGDDENEDDEEANDVVEIAKAKYRAARPGLQALKEEADEFMAAFDAEEEAERKEREELKNRIDDDGFQTVVNTKRKRQEAELLPFRKKQKNKELQDFYRFQLREKKRGQLKSLRERFDEDRQMVEKLKKAHKFKPQTGMD</sequence>
<dbReference type="EMBL" id="JNBR01000005">
    <property type="protein sequence ID" value="OQS01609.1"/>
    <property type="molecule type" value="Genomic_DNA"/>
</dbReference>
<dbReference type="PANTHER" id="PTHR13191:SF0">
    <property type="entry name" value="RIBOSOMAL RNA-PROCESSING PROTEIN 7 HOMOLOG A-RELATED"/>
    <property type="match status" value="1"/>
</dbReference>
<evidence type="ECO:0000313" key="5">
    <source>
        <dbReference type="Proteomes" id="UP000243579"/>
    </source>
</evidence>
<evidence type="ECO:0000256" key="2">
    <source>
        <dbReference type="SAM" id="Coils"/>
    </source>
</evidence>
<dbReference type="GO" id="GO:0034456">
    <property type="term" value="C:UTP-C complex"/>
    <property type="evidence" value="ECO:0007669"/>
    <property type="project" value="TreeGrafter"/>
</dbReference>
<feature type="coiled-coil region" evidence="2">
    <location>
        <begin position="138"/>
        <end position="169"/>
    </location>
</feature>
<protein>
    <recommendedName>
        <fullName evidence="3">Ribosomal RNA-processing protein 7 C-terminal domain-containing protein</fullName>
    </recommendedName>
</protein>
<feature type="domain" description="Ribosomal RNA-processing protein 7 C-terminal" evidence="3">
    <location>
        <begin position="134"/>
        <end position="243"/>
    </location>
</feature>
<gene>
    <name evidence="4" type="ORF">ACHHYP_00586</name>
</gene>
<reference evidence="4 5" key="1">
    <citation type="journal article" date="2014" name="Genome Biol. Evol.">
        <title>The secreted proteins of Achlya hypogyna and Thraustotheca clavata identify the ancestral oomycete secretome and reveal gene acquisitions by horizontal gene transfer.</title>
        <authorList>
            <person name="Misner I."/>
            <person name="Blouin N."/>
            <person name="Leonard G."/>
            <person name="Richards T.A."/>
            <person name="Lane C.E."/>
        </authorList>
    </citation>
    <scope>NUCLEOTIDE SEQUENCE [LARGE SCALE GENOMIC DNA]</scope>
    <source>
        <strain evidence="4 5">ATCC 48635</strain>
    </source>
</reference>
<dbReference type="PANTHER" id="PTHR13191">
    <property type="entry name" value="RIBOSOMAL RNA PROCESSING PROTEIN 7-RELATED"/>
    <property type="match status" value="1"/>
</dbReference>
<dbReference type="GO" id="GO:0000028">
    <property type="term" value="P:ribosomal small subunit assembly"/>
    <property type="evidence" value="ECO:0007669"/>
    <property type="project" value="TreeGrafter"/>
</dbReference>
<dbReference type="GO" id="GO:0003676">
    <property type="term" value="F:nucleic acid binding"/>
    <property type="evidence" value="ECO:0007669"/>
    <property type="project" value="InterPro"/>
</dbReference>
<dbReference type="Gene3D" id="6.10.250.1770">
    <property type="match status" value="1"/>
</dbReference>
<name>A0A1V9ZUF6_ACHHY</name>
<comment type="similarity">
    <text evidence="1">Belongs to the RRP7 family.</text>
</comment>
<keyword evidence="2" id="KW-0175">Coiled coil</keyword>